<dbReference type="Gene3D" id="1.10.340.70">
    <property type="match status" value="1"/>
</dbReference>
<comment type="caution">
    <text evidence="2">The sequence shown here is derived from an EMBL/GenBank/DDBJ whole genome shotgun (WGS) entry which is preliminary data.</text>
</comment>
<evidence type="ECO:0000313" key="2">
    <source>
        <dbReference type="EMBL" id="KAH6595659.1"/>
    </source>
</evidence>
<organism evidence="2 3">
    <name type="scientific">Batrachochytrium salamandrivorans</name>
    <dbReference type="NCBI Taxonomy" id="1357716"/>
    <lineage>
        <taxon>Eukaryota</taxon>
        <taxon>Fungi</taxon>
        <taxon>Fungi incertae sedis</taxon>
        <taxon>Chytridiomycota</taxon>
        <taxon>Chytridiomycota incertae sedis</taxon>
        <taxon>Chytridiomycetes</taxon>
        <taxon>Rhizophydiales</taxon>
        <taxon>Rhizophydiales incertae sedis</taxon>
        <taxon>Batrachochytrium</taxon>
    </lineage>
</organism>
<reference evidence="2 3" key="1">
    <citation type="submission" date="2021-02" db="EMBL/GenBank/DDBJ databases">
        <title>Variation within the Batrachochytrium salamandrivorans European outbreak.</title>
        <authorList>
            <person name="Kelly M."/>
            <person name="Pasmans F."/>
            <person name="Shea T.P."/>
            <person name="Munoz J.F."/>
            <person name="Carranza S."/>
            <person name="Cuomo C.A."/>
            <person name="Martel A."/>
        </authorList>
    </citation>
    <scope>NUCLEOTIDE SEQUENCE [LARGE SCALE GENOMIC DNA]</scope>
    <source>
        <strain evidence="2 3">AMFP18/2</strain>
    </source>
</reference>
<dbReference type="PANTHER" id="PTHR37984">
    <property type="entry name" value="PROTEIN CBG26694"/>
    <property type="match status" value="1"/>
</dbReference>
<accession>A0ABQ8FC25</accession>
<evidence type="ECO:0000259" key="1">
    <source>
        <dbReference type="Pfam" id="PF17921"/>
    </source>
</evidence>
<protein>
    <recommendedName>
        <fullName evidence="1">Integrase zinc-binding domain-containing protein</fullName>
    </recommendedName>
</protein>
<evidence type="ECO:0000313" key="3">
    <source>
        <dbReference type="Proteomes" id="UP001648503"/>
    </source>
</evidence>
<feature type="domain" description="Integrase zinc-binding" evidence="1">
    <location>
        <begin position="81"/>
        <end position="136"/>
    </location>
</feature>
<dbReference type="Pfam" id="PF17921">
    <property type="entry name" value="Integrase_H2C2"/>
    <property type="match status" value="1"/>
</dbReference>
<dbReference type="EMBL" id="JAFCIX010000288">
    <property type="protein sequence ID" value="KAH6595659.1"/>
    <property type="molecule type" value="Genomic_DNA"/>
</dbReference>
<dbReference type="InterPro" id="IPR041588">
    <property type="entry name" value="Integrase_H2C2"/>
</dbReference>
<gene>
    <name evidence="2" type="ORF">BASA50_005680</name>
</gene>
<dbReference type="PANTHER" id="PTHR37984:SF15">
    <property type="entry name" value="INTEGRASE CATALYTIC DOMAIN-CONTAINING PROTEIN"/>
    <property type="match status" value="1"/>
</dbReference>
<name>A0ABQ8FC25_9FUNG</name>
<proteinExistence type="predicted"/>
<dbReference type="InterPro" id="IPR050951">
    <property type="entry name" value="Retrovirus_Pol_polyprotein"/>
</dbReference>
<keyword evidence="3" id="KW-1185">Reference proteome</keyword>
<sequence length="344" mass="39898">MADLDLHVLVHSTVLDKVFVQEADWPLIIADFLAGEDNVWIEEISEDWLELCKKELKNFRFRDNTFVRILNDGKSTATYMPSNDRVQVMKHYHESLAHLKYGSIIDLITRRFWWPDMKKDLKDYISRCPECQLNRSASRTHAPLPIRPVPPVALPLNAGESTSMDQWWKPRVALFGLGLTLLLVTRHSTYSLEHTLDSQRRNTPRSSLMPLDEIERMEENSEFIARNLEEVGQARSAANVRTKAQAEAMRKRNGLRRKHSDYYFKVGDMVKMKHHDRQKLEFNWKGPYHVVDVGHPGTYWIMTPQGLRLPNAVNQADLAPWLAPVIDNVDFFYDGTNRNSSLDS</sequence>
<dbReference type="Proteomes" id="UP001648503">
    <property type="component" value="Unassembled WGS sequence"/>
</dbReference>